<dbReference type="PROSITE" id="PS50222">
    <property type="entry name" value="EF_HAND_2"/>
    <property type="match status" value="1"/>
</dbReference>
<dbReference type="AlphaFoldDB" id="A0A3L8DDP8"/>
<keyword evidence="5" id="KW-0106">Calcium</keyword>
<evidence type="ECO:0000259" key="9">
    <source>
        <dbReference type="PROSITE" id="PS50222"/>
    </source>
</evidence>
<dbReference type="SUPFAM" id="SSF47473">
    <property type="entry name" value="EF-hand"/>
    <property type="match status" value="1"/>
</dbReference>
<dbReference type="EC" id="3.5.1.19" evidence="7"/>
<feature type="domain" description="EF-hand" evidence="9">
    <location>
        <begin position="53"/>
        <end position="88"/>
    </location>
</feature>
<dbReference type="GO" id="GO:0008936">
    <property type="term" value="F:nicotinamidase activity"/>
    <property type="evidence" value="ECO:0007669"/>
    <property type="project" value="UniProtKB-EC"/>
</dbReference>
<comment type="caution">
    <text evidence="10">The sequence shown here is derived from an EMBL/GenBank/DDBJ whole genome shotgun (WGS) entry which is preliminary data.</text>
</comment>
<dbReference type="InterPro" id="IPR018247">
    <property type="entry name" value="EF_Hand_1_Ca_BS"/>
</dbReference>
<dbReference type="PANTHER" id="PTHR11080">
    <property type="entry name" value="PYRAZINAMIDASE/NICOTINAMIDASE"/>
    <property type="match status" value="1"/>
</dbReference>
<evidence type="ECO:0000256" key="3">
    <source>
        <dbReference type="ARBA" id="ARBA00022723"/>
    </source>
</evidence>
<evidence type="ECO:0000313" key="11">
    <source>
        <dbReference type="Proteomes" id="UP000279307"/>
    </source>
</evidence>
<proteinExistence type="inferred from homology"/>
<evidence type="ECO:0000256" key="8">
    <source>
        <dbReference type="ARBA" id="ARBA00043224"/>
    </source>
</evidence>
<evidence type="ECO:0000256" key="4">
    <source>
        <dbReference type="ARBA" id="ARBA00022801"/>
    </source>
</evidence>
<dbReference type="Pfam" id="PF00857">
    <property type="entry name" value="Isochorismatase"/>
    <property type="match status" value="1"/>
</dbReference>
<keyword evidence="2" id="KW-0662">Pyridine nucleotide biosynthesis</keyword>
<dbReference type="Proteomes" id="UP000279307">
    <property type="component" value="Chromosome 9"/>
</dbReference>
<gene>
    <name evidence="10" type="ORF">DMN91_008944</name>
</gene>
<reference evidence="10 11" key="1">
    <citation type="journal article" date="2018" name="Genome Res.">
        <title>The genomic architecture and molecular evolution of ant odorant receptors.</title>
        <authorList>
            <person name="McKenzie S.K."/>
            <person name="Kronauer D.J.C."/>
        </authorList>
    </citation>
    <scope>NUCLEOTIDE SEQUENCE [LARGE SCALE GENOMIC DNA]</scope>
    <source>
        <strain evidence="10">Clonal line C1</strain>
    </source>
</reference>
<comment type="similarity">
    <text evidence="1">Belongs to the isochorismatase family.</text>
</comment>
<dbReference type="GO" id="GO:0005509">
    <property type="term" value="F:calcium ion binding"/>
    <property type="evidence" value="ECO:0007669"/>
    <property type="project" value="InterPro"/>
</dbReference>
<dbReference type="OrthoDB" id="167809at2759"/>
<dbReference type="Gene3D" id="1.10.238.10">
    <property type="entry name" value="EF-hand"/>
    <property type="match status" value="1"/>
</dbReference>
<dbReference type="InterPro" id="IPR011992">
    <property type="entry name" value="EF-hand-dom_pair"/>
</dbReference>
<organism evidence="10 11">
    <name type="scientific">Ooceraea biroi</name>
    <name type="common">Clonal raider ant</name>
    <name type="synonym">Cerapachys biroi</name>
    <dbReference type="NCBI Taxonomy" id="2015173"/>
    <lineage>
        <taxon>Eukaryota</taxon>
        <taxon>Metazoa</taxon>
        <taxon>Ecdysozoa</taxon>
        <taxon>Arthropoda</taxon>
        <taxon>Hexapoda</taxon>
        <taxon>Insecta</taxon>
        <taxon>Pterygota</taxon>
        <taxon>Neoptera</taxon>
        <taxon>Endopterygota</taxon>
        <taxon>Hymenoptera</taxon>
        <taxon>Apocrita</taxon>
        <taxon>Aculeata</taxon>
        <taxon>Formicoidea</taxon>
        <taxon>Formicidae</taxon>
        <taxon>Dorylinae</taxon>
        <taxon>Ooceraea</taxon>
    </lineage>
</organism>
<dbReference type="EMBL" id="QOIP01000009">
    <property type="protein sequence ID" value="RLU18587.1"/>
    <property type="molecule type" value="Genomic_DNA"/>
</dbReference>
<dbReference type="PROSITE" id="PS00018">
    <property type="entry name" value="EF_HAND_1"/>
    <property type="match status" value="1"/>
</dbReference>
<dbReference type="InterPro" id="IPR052347">
    <property type="entry name" value="Isochorismatase_Nicotinamidase"/>
</dbReference>
<evidence type="ECO:0000313" key="10">
    <source>
        <dbReference type="EMBL" id="RLU18587.1"/>
    </source>
</evidence>
<name>A0A3L8DDP8_OOCBI</name>
<dbReference type="Gene3D" id="3.40.50.850">
    <property type="entry name" value="Isochorismatase-like"/>
    <property type="match status" value="1"/>
</dbReference>
<dbReference type="InterPro" id="IPR036380">
    <property type="entry name" value="Isochorismatase-like_sf"/>
</dbReference>
<dbReference type="SUPFAM" id="SSF52499">
    <property type="entry name" value="Isochorismatase-like hydrolases"/>
    <property type="match status" value="1"/>
</dbReference>
<dbReference type="InterPro" id="IPR002048">
    <property type="entry name" value="EF_hand_dom"/>
</dbReference>
<protein>
    <recommendedName>
        <fullName evidence="7">nicotinamidase</fullName>
        <ecNumber evidence="7">3.5.1.19</ecNumber>
    </recommendedName>
    <alternativeName>
        <fullName evidence="8">Nicotinamide deamidase</fullName>
    </alternativeName>
</protein>
<dbReference type="PANTHER" id="PTHR11080:SF2">
    <property type="entry name" value="LD05707P"/>
    <property type="match status" value="1"/>
</dbReference>
<dbReference type="InterPro" id="IPR000868">
    <property type="entry name" value="Isochorismatase-like_dom"/>
</dbReference>
<comment type="pathway">
    <text evidence="6">Cofactor biosynthesis; nicotinate biosynthesis; nicotinate from nicotinamide: step 1/1.</text>
</comment>
<keyword evidence="4" id="KW-0378">Hydrolase</keyword>
<evidence type="ECO:0000256" key="2">
    <source>
        <dbReference type="ARBA" id="ARBA00022642"/>
    </source>
</evidence>
<evidence type="ECO:0000256" key="1">
    <source>
        <dbReference type="ARBA" id="ARBA00006336"/>
    </source>
</evidence>
<dbReference type="GO" id="GO:0019363">
    <property type="term" value="P:pyridine nucleotide biosynthetic process"/>
    <property type="evidence" value="ECO:0007669"/>
    <property type="project" value="UniProtKB-KW"/>
</dbReference>
<evidence type="ECO:0000256" key="6">
    <source>
        <dbReference type="ARBA" id="ARBA00037900"/>
    </source>
</evidence>
<sequence>MPHVAQLMNNGTRKESLMAILSGAGVDVMNESLDYKQFEALCAQLFGTDEVGEHEWRVREVFELFDANADGALNEEELHRCHEWINATVNPVNVLLIVDVQNDFIDGTLALRKCEYGQDGAEVIKPINRLLKYGRWDKVIYSLDWHPEDHISFFENLGKREVHSESKVTKKSAKVFDTVVFSEPHVTQKLWPKHCVMNTWGAELHKDLHVVPSSEKVYKGQHPDKDAYSAFKEKDVDDTSQVEKILLAIGATHLYVCGIAYDVCVKETCLDGLRLGYRLAVIDDCCRGVKADDVKAAKSLIKKNGGLVTCSYNVLSMVNEGKRSLVMAHNAAKTMI</sequence>
<accession>A0A3L8DDP8</accession>
<evidence type="ECO:0000256" key="7">
    <source>
        <dbReference type="ARBA" id="ARBA00039017"/>
    </source>
</evidence>
<evidence type="ECO:0000256" key="5">
    <source>
        <dbReference type="ARBA" id="ARBA00022837"/>
    </source>
</evidence>
<keyword evidence="3" id="KW-0479">Metal-binding</keyword>